<reference evidence="1 2" key="1">
    <citation type="submission" date="2020-08" db="EMBL/GenBank/DDBJ databases">
        <title>Genomic Encyclopedia of Type Strains, Phase IV (KMG-IV): sequencing the most valuable type-strain genomes for metagenomic binning, comparative biology and taxonomic classification.</title>
        <authorList>
            <person name="Goeker M."/>
        </authorList>
    </citation>
    <scope>NUCLEOTIDE SEQUENCE [LARGE SCALE GENOMIC DNA]</scope>
    <source>
        <strain evidence="1 2">DSM 26575</strain>
    </source>
</reference>
<organism evidence="1 2">
    <name type="scientific">Rhizobium metallidurans</name>
    <dbReference type="NCBI Taxonomy" id="1265931"/>
    <lineage>
        <taxon>Bacteria</taxon>
        <taxon>Pseudomonadati</taxon>
        <taxon>Pseudomonadota</taxon>
        <taxon>Alphaproteobacteria</taxon>
        <taxon>Hyphomicrobiales</taxon>
        <taxon>Rhizobiaceae</taxon>
        <taxon>Rhizobium/Agrobacterium group</taxon>
        <taxon>Rhizobium</taxon>
    </lineage>
</organism>
<keyword evidence="2" id="KW-1185">Reference proteome</keyword>
<dbReference type="AlphaFoldDB" id="A0A7W6CU28"/>
<dbReference type="RefSeq" id="WP_183902591.1">
    <property type="nucleotide sequence ID" value="NZ_JACIDW010000034.1"/>
</dbReference>
<name>A0A7W6CU28_9HYPH</name>
<dbReference type="Proteomes" id="UP000582090">
    <property type="component" value="Unassembled WGS sequence"/>
</dbReference>
<gene>
    <name evidence="1" type="ORF">GGQ67_004865</name>
</gene>
<sequence>MLKTLASLFGLKPRPDGYKPSNISLDRAPPPPRTYYKLWSLRCQVQSAQRYRRPNAVNTVWFEGTEFNVRVVPEFKHAQVSVEELFDIAGPSDVLEVVYAEQIIPIINLTANLPVLVINQNTKGFHFVEANIAKAADSDKGGESQLKKEIAQYAERHLKVTFV</sequence>
<accession>A0A7W6CU28</accession>
<evidence type="ECO:0000313" key="1">
    <source>
        <dbReference type="EMBL" id="MBB3967168.1"/>
    </source>
</evidence>
<protein>
    <submittedName>
        <fullName evidence="1">Uncharacterized protein</fullName>
    </submittedName>
</protein>
<evidence type="ECO:0000313" key="2">
    <source>
        <dbReference type="Proteomes" id="UP000582090"/>
    </source>
</evidence>
<proteinExistence type="predicted"/>
<dbReference type="EMBL" id="JACIDW010000034">
    <property type="protein sequence ID" value="MBB3967168.1"/>
    <property type="molecule type" value="Genomic_DNA"/>
</dbReference>
<comment type="caution">
    <text evidence="1">The sequence shown here is derived from an EMBL/GenBank/DDBJ whole genome shotgun (WGS) entry which is preliminary data.</text>
</comment>